<keyword evidence="2" id="KW-1185">Reference proteome</keyword>
<protein>
    <submittedName>
        <fullName evidence="1">Uncharacterized protein</fullName>
    </submittedName>
</protein>
<evidence type="ECO:0000313" key="2">
    <source>
        <dbReference type="Proteomes" id="UP001597512"/>
    </source>
</evidence>
<dbReference type="RefSeq" id="WP_381496804.1">
    <property type="nucleotide sequence ID" value="NZ_JBHUOM010000001.1"/>
</dbReference>
<comment type="caution">
    <text evidence="1">The sequence shown here is derived from an EMBL/GenBank/DDBJ whole genome shotgun (WGS) entry which is preliminary data.</text>
</comment>
<proteinExistence type="predicted"/>
<name>A0ABW6AB72_9BACT</name>
<organism evidence="1 2">
    <name type="scientific">Spirosoma flavum</name>
    <dbReference type="NCBI Taxonomy" id="2048557"/>
    <lineage>
        <taxon>Bacteria</taxon>
        <taxon>Pseudomonadati</taxon>
        <taxon>Bacteroidota</taxon>
        <taxon>Cytophagia</taxon>
        <taxon>Cytophagales</taxon>
        <taxon>Cytophagaceae</taxon>
        <taxon>Spirosoma</taxon>
    </lineage>
</organism>
<gene>
    <name evidence="1" type="ORF">ACFS25_02395</name>
</gene>
<reference evidence="2" key="1">
    <citation type="journal article" date="2019" name="Int. J. Syst. Evol. Microbiol.">
        <title>The Global Catalogue of Microorganisms (GCM) 10K type strain sequencing project: providing services to taxonomists for standard genome sequencing and annotation.</title>
        <authorList>
            <consortium name="The Broad Institute Genomics Platform"/>
            <consortium name="The Broad Institute Genome Sequencing Center for Infectious Disease"/>
            <person name="Wu L."/>
            <person name="Ma J."/>
        </authorList>
    </citation>
    <scope>NUCLEOTIDE SEQUENCE [LARGE SCALE GENOMIC DNA]</scope>
    <source>
        <strain evidence="2">KCTC 52490</strain>
    </source>
</reference>
<accession>A0ABW6AB72</accession>
<dbReference type="Proteomes" id="UP001597512">
    <property type="component" value="Unassembled WGS sequence"/>
</dbReference>
<evidence type="ECO:0000313" key="1">
    <source>
        <dbReference type="EMBL" id="MFD2932612.1"/>
    </source>
</evidence>
<dbReference type="EMBL" id="JBHUOM010000001">
    <property type="protein sequence ID" value="MFD2932612.1"/>
    <property type="molecule type" value="Genomic_DNA"/>
</dbReference>
<sequence length="195" mass="21008">MVNLKLIRSKAEFIATLNAKAWEVVGGGPGGPGGPAKAHVFSDAHVELLVADVVRSVSATISDKRIAKQTLALSQKMAELATRSLMADWEPGDELCPPWRWPFPWPKDDLWHPLGGGGDDGEPKPIINSVIQIELASVLTQLSAQTMQAEFNKALVETASSISRGVASQLSDDIERCGTVPRQPFPKPHHAGNFN</sequence>